<sequence length="28" mass="3217">MRSMLLSTMFCSVILQILMIYAGLVILR</sequence>
<name>A0A0E9QUR4_ANGAN</name>
<organism evidence="2">
    <name type="scientific">Anguilla anguilla</name>
    <name type="common">European freshwater eel</name>
    <name type="synonym">Muraena anguilla</name>
    <dbReference type="NCBI Taxonomy" id="7936"/>
    <lineage>
        <taxon>Eukaryota</taxon>
        <taxon>Metazoa</taxon>
        <taxon>Chordata</taxon>
        <taxon>Craniata</taxon>
        <taxon>Vertebrata</taxon>
        <taxon>Euteleostomi</taxon>
        <taxon>Actinopterygii</taxon>
        <taxon>Neopterygii</taxon>
        <taxon>Teleostei</taxon>
        <taxon>Anguilliformes</taxon>
        <taxon>Anguillidae</taxon>
        <taxon>Anguilla</taxon>
    </lineage>
</organism>
<feature type="transmembrane region" description="Helical" evidence="1">
    <location>
        <begin position="6"/>
        <end position="27"/>
    </location>
</feature>
<dbReference type="AlphaFoldDB" id="A0A0E9QUR4"/>
<accession>A0A0E9QUR4</accession>
<proteinExistence type="predicted"/>
<keyword evidence="1" id="KW-1133">Transmembrane helix</keyword>
<evidence type="ECO:0000256" key="1">
    <source>
        <dbReference type="SAM" id="Phobius"/>
    </source>
</evidence>
<protein>
    <submittedName>
        <fullName evidence="2">Uncharacterized protein</fullName>
    </submittedName>
</protein>
<dbReference type="EMBL" id="GBXM01088577">
    <property type="protein sequence ID" value="JAH20000.1"/>
    <property type="molecule type" value="Transcribed_RNA"/>
</dbReference>
<keyword evidence="1" id="KW-0472">Membrane</keyword>
<keyword evidence="1" id="KW-0812">Transmembrane</keyword>
<evidence type="ECO:0000313" key="2">
    <source>
        <dbReference type="EMBL" id="JAH20000.1"/>
    </source>
</evidence>
<reference evidence="2" key="1">
    <citation type="submission" date="2014-11" db="EMBL/GenBank/DDBJ databases">
        <authorList>
            <person name="Amaro Gonzalez C."/>
        </authorList>
    </citation>
    <scope>NUCLEOTIDE SEQUENCE</scope>
</reference>
<reference evidence="2" key="2">
    <citation type="journal article" date="2015" name="Fish Shellfish Immunol.">
        <title>Early steps in the European eel (Anguilla anguilla)-Vibrio vulnificus interaction in the gills: Role of the RtxA13 toxin.</title>
        <authorList>
            <person name="Callol A."/>
            <person name="Pajuelo D."/>
            <person name="Ebbesson L."/>
            <person name="Teles M."/>
            <person name="MacKenzie S."/>
            <person name="Amaro C."/>
        </authorList>
    </citation>
    <scope>NUCLEOTIDE SEQUENCE</scope>
</reference>